<reference evidence="4 5" key="1">
    <citation type="journal article" date="2021" name="Int. J. Syst. Evol. Microbiol.">
        <title>Reticulibacter mediterranei gen. nov., sp. nov., within the new family Reticulibacteraceae fam. nov., and Ktedonospora formicarum gen. nov., sp. nov., Ktedonobacter robiniae sp. nov., Dictyobacter formicarum sp. nov. and Dictyobacter arantiisoli sp. nov., belonging to the class Ktedonobacteria.</title>
        <authorList>
            <person name="Yabe S."/>
            <person name="Zheng Y."/>
            <person name="Wang C.M."/>
            <person name="Sakai Y."/>
            <person name="Abe K."/>
            <person name="Yokota A."/>
            <person name="Donadio S."/>
            <person name="Cavaletti L."/>
            <person name="Monciardini P."/>
        </authorList>
    </citation>
    <scope>NUCLEOTIDE SEQUENCE [LARGE SCALE GENOMIC DNA]</scope>
    <source>
        <strain evidence="4 5">SOSP1-9</strain>
    </source>
</reference>
<protein>
    <recommendedName>
        <fullName evidence="3">Carrier domain-containing protein</fullName>
    </recommendedName>
</protein>
<dbReference type="InterPro" id="IPR013747">
    <property type="entry name" value="ACP_syn_III_C"/>
</dbReference>
<dbReference type="Pfam" id="PF08541">
    <property type="entry name" value="ACP_syn_III_C"/>
    <property type="match status" value="1"/>
</dbReference>
<accession>A0ABQ3VC19</accession>
<dbReference type="Gene3D" id="3.40.47.10">
    <property type="match status" value="4"/>
</dbReference>
<dbReference type="InterPro" id="IPR009081">
    <property type="entry name" value="PP-bd_ACP"/>
</dbReference>
<dbReference type="PANTHER" id="PTHR45527">
    <property type="entry name" value="NONRIBOSOMAL PEPTIDE SYNTHETASE"/>
    <property type="match status" value="1"/>
</dbReference>
<dbReference type="Gene3D" id="2.30.38.10">
    <property type="entry name" value="Luciferase, Domain 3"/>
    <property type="match status" value="1"/>
</dbReference>
<dbReference type="PROSITE" id="PS00455">
    <property type="entry name" value="AMP_BINDING"/>
    <property type="match status" value="1"/>
</dbReference>
<name>A0ABQ3VC19_9CHLR</name>
<dbReference type="InterPro" id="IPR001242">
    <property type="entry name" value="Condensation_dom"/>
</dbReference>
<dbReference type="CDD" id="cd19531">
    <property type="entry name" value="LCL_NRPS-like"/>
    <property type="match status" value="1"/>
</dbReference>
<dbReference type="SUPFAM" id="SSF47336">
    <property type="entry name" value="ACP-like"/>
    <property type="match status" value="1"/>
</dbReference>
<keyword evidence="5" id="KW-1185">Reference proteome</keyword>
<evidence type="ECO:0000256" key="2">
    <source>
        <dbReference type="ARBA" id="ARBA00022679"/>
    </source>
</evidence>
<dbReference type="InterPro" id="IPR010071">
    <property type="entry name" value="AA_adenyl_dom"/>
</dbReference>
<dbReference type="InterPro" id="IPR016039">
    <property type="entry name" value="Thiolase-like"/>
</dbReference>
<dbReference type="Proteomes" id="UP000635565">
    <property type="component" value="Unassembled WGS sequence"/>
</dbReference>
<dbReference type="CDD" id="cd17646">
    <property type="entry name" value="A_NRPS_AB3403-like"/>
    <property type="match status" value="1"/>
</dbReference>
<evidence type="ECO:0000313" key="5">
    <source>
        <dbReference type="Proteomes" id="UP000635565"/>
    </source>
</evidence>
<dbReference type="Pfam" id="PF00550">
    <property type="entry name" value="PP-binding"/>
    <property type="match status" value="1"/>
</dbReference>
<dbReference type="Pfam" id="PF13193">
    <property type="entry name" value="AMP-binding_C"/>
    <property type="match status" value="1"/>
</dbReference>
<dbReference type="SUPFAM" id="SSF52777">
    <property type="entry name" value="CoA-dependent acyltransferases"/>
    <property type="match status" value="2"/>
</dbReference>
<dbReference type="Gene3D" id="3.30.559.10">
    <property type="entry name" value="Chloramphenicol acetyltransferase-like domain"/>
    <property type="match status" value="1"/>
</dbReference>
<evidence type="ECO:0000259" key="3">
    <source>
        <dbReference type="PROSITE" id="PS50075"/>
    </source>
</evidence>
<feature type="domain" description="Carrier" evidence="3">
    <location>
        <begin position="1017"/>
        <end position="1091"/>
    </location>
</feature>
<dbReference type="Gene3D" id="3.30.559.30">
    <property type="entry name" value="Nonribosomal peptide synthetase, condensation domain"/>
    <property type="match status" value="1"/>
</dbReference>
<dbReference type="PANTHER" id="PTHR45527:SF14">
    <property type="entry name" value="PLIPASTATIN SYNTHASE SUBUNIT B"/>
    <property type="match status" value="1"/>
</dbReference>
<evidence type="ECO:0000256" key="1">
    <source>
        <dbReference type="ARBA" id="ARBA00001957"/>
    </source>
</evidence>
<dbReference type="PROSITE" id="PS50075">
    <property type="entry name" value="CARRIER"/>
    <property type="match status" value="1"/>
</dbReference>
<sequence length="1796" mass="198683">MSDSSKNLSNLSAEAKRALLARLLREKARSQESWVPISHNQKALWFLSRLAPNSAAYNLLYAARISSSLHIQALQNALRTLAQRYPILTATYALHDGEPAQQVVASRTLPFEQVAAAHLSLEEIRQQLHTESNQPIDLITGPVLRVKLYQRSATDYVLALIAHHIAVDFWALDLFVDELFLLYAAEQAGLPAPLGATGPQHAEYVQWQQAMLKSPEGEGHWNYWQQNLQGDLPVLNLPLDHARPPVQTYQGASHSFSLPSTLTSSLRSLASAEKVTLFTLMLTAFQALLYRYTNQKDIIIGTPALGRTRSEWERVVDYLANPILVRANLADNPTFKELLGQTRQGVLNGLEHQDFPFPLLVERLQPKRDPSYSPLYQTLFIWDRPRTRSPQDLERLGQGALARQVEQTGLSFEPFAYGQQGAPFDLTLTIFEIDGSLSADFRYNTDLFEPATIARMEQHFQTLLTGIVEHPEQTLLQLPLLTASERQQMLVDWNATEQPYPDQATLQQLIEAQVERTPDAVALIFEGQSKTYRELNYAANHLAYRLQKLGVAPDVLVGVSMERSIEMVVALLAILKAGGAYVPMDPSYPAERLTYMLEDAQVPVLLTQTHLKERLPATQAQLICLDADWNSAQTEAVPNPTSQCGAANLAYMIYTSGSTGKPKGVMNTHQGICNRLHWMQQTYQLTTRDRVLQKTPFSFDVSVWEFFWPLLTGAGLVIARPGGHQDPAYLARLIGEQHVTTLHFVPSMLQAFLSEPDLSSCQRLRHVICSGEALAPELQERFFSRFPANVRLHNLYGPTEAAIDVTSWECRRDEKVSSVPIGHPIANTQLYILNPALQPVPINLPGELYIGGVGLARGYHQRPELTAEKFIRDPFSTRDGARLFKTGDLARYRADGAIEFLGRIDYQVKIRGFRIELGEIEATLNLHTAIAESVVIAREDTTGHKRLVAYLVPEQTDKQPSIEELRSFLKEQLPDYMVPAAFVFMDALPLSPNGKVNRNALPEPDTDRPELQVTYVAPRTPTEQRLAEIWIQILGITRVGIHDNYFDLGGASIQSLEIVAKANAAGLPLALEMLFEFQTVAELATAIDARQATPADPDGSAGSMSQTPVATVERAAAPATNQPALLDLGNTLIESLGTYLPPKVVTSEEILEGCARPIRFPLAKLTGIKSRRMAGETEFSLEIAIQAVADCLANSKYQPGDIDMIVCGNISRCNAPLQFTFEPGTAIQIKQHFGFTNAIVLDVSNACTGLFTAAYVVDAFIRTGLIRRGIAVSGEYISHLSLTAQKEIESFMDSRLACLTVGDGGAALIMERSPNQKLGFHEFEMYTLGHYSEACIGKATDQPHGGAIMYTDAVTVSAVNLKQAVSHAGMIMERTQWPKEAFQHIIVHQTSNTTINDVPREINKYFGEEFCKQESVINNIAERGNTATTTHMIALMDSIRSNRIQPGDNAIFGITGSGATIGTAIYTFDDLPERIRQREAGTYTPTKVAPGEAFVSRLPANRRVQIARIGTIPSTAQIEKKTLELIQAAAERCLADISYDRSEIDLLIYSGVYRDDFLCEPAVAALVEGRLGINADIETQQDKKTFALDILNGGLGTLNACHASIGLIQAQRAHKALIVASEIENNRESYPTELADIEETGSALLLEASPDGTTGFGHFVFKSFAEYQGALKAHSLVRDGKTIMHFERDPQLQHYYLRCVRETVNELLQQEQLSLAQIRVILPPQISADFCSQLGQTLEVEPQKVVAVPAQHDLFTSSLAYTLQQVNDQHLVSRGNIGLIIQVGSGLQVGCATYYF</sequence>
<dbReference type="Pfam" id="PF00501">
    <property type="entry name" value="AMP-binding"/>
    <property type="match status" value="1"/>
</dbReference>
<gene>
    <name evidence="4" type="ORF">KSZ_13460</name>
</gene>
<dbReference type="Pfam" id="PF00668">
    <property type="entry name" value="Condensation"/>
    <property type="match status" value="1"/>
</dbReference>
<comment type="cofactor">
    <cofactor evidence="1">
        <name>pantetheine 4'-phosphate</name>
        <dbReference type="ChEBI" id="CHEBI:47942"/>
    </cofactor>
</comment>
<dbReference type="InterPro" id="IPR020845">
    <property type="entry name" value="AMP-binding_CS"/>
</dbReference>
<organism evidence="4 5">
    <name type="scientific">Dictyobacter formicarum</name>
    <dbReference type="NCBI Taxonomy" id="2778368"/>
    <lineage>
        <taxon>Bacteria</taxon>
        <taxon>Bacillati</taxon>
        <taxon>Chloroflexota</taxon>
        <taxon>Ktedonobacteria</taxon>
        <taxon>Ktedonobacterales</taxon>
        <taxon>Dictyobacteraceae</taxon>
        <taxon>Dictyobacter</taxon>
    </lineage>
</organism>
<dbReference type="Gene3D" id="3.30.300.30">
    <property type="match status" value="1"/>
</dbReference>
<dbReference type="SUPFAM" id="SSF53901">
    <property type="entry name" value="Thiolase-like"/>
    <property type="match status" value="2"/>
</dbReference>
<dbReference type="Gene3D" id="3.40.50.980">
    <property type="match status" value="2"/>
</dbReference>
<comment type="caution">
    <text evidence="4">The sequence shown here is derived from an EMBL/GenBank/DDBJ whole genome shotgun (WGS) entry which is preliminary data.</text>
</comment>
<dbReference type="EMBL" id="BNJJ01000003">
    <property type="protein sequence ID" value="GHO83340.1"/>
    <property type="molecule type" value="Genomic_DNA"/>
</dbReference>
<dbReference type="InterPro" id="IPR025110">
    <property type="entry name" value="AMP-bd_C"/>
</dbReference>
<dbReference type="Pfam" id="PF08545">
    <property type="entry name" value="ACP_syn_III"/>
    <property type="match status" value="1"/>
</dbReference>
<dbReference type="InterPro" id="IPR023213">
    <property type="entry name" value="CAT-like_dom_sf"/>
</dbReference>
<dbReference type="InterPro" id="IPR045851">
    <property type="entry name" value="AMP-bd_C_sf"/>
</dbReference>
<dbReference type="InterPro" id="IPR000873">
    <property type="entry name" value="AMP-dep_synth/lig_dom"/>
</dbReference>
<dbReference type="Gene3D" id="1.10.1200.10">
    <property type="entry name" value="ACP-like"/>
    <property type="match status" value="1"/>
</dbReference>
<dbReference type="InterPro" id="IPR013751">
    <property type="entry name" value="ACP_syn_III_N"/>
</dbReference>
<dbReference type="SUPFAM" id="SSF56801">
    <property type="entry name" value="Acetyl-CoA synthetase-like"/>
    <property type="match status" value="1"/>
</dbReference>
<proteinExistence type="predicted"/>
<evidence type="ECO:0000313" key="4">
    <source>
        <dbReference type="EMBL" id="GHO83340.1"/>
    </source>
</evidence>
<dbReference type="InterPro" id="IPR036736">
    <property type="entry name" value="ACP-like_sf"/>
</dbReference>
<dbReference type="NCBIfam" id="TIGR01733">
    <property type="entry name" value="AA-adenyl-dom"/>
    <property type="match status" value="1"/>
</dbReference>
<dbReference type="RefSeq" id="WP_201361014.1">
    <property type="nucleotide sequence ID" value="NZ_BNJJ01000003.1"/>
</dbReference>
<keyword evidence="2" id="KW-0808">Transferase</keyword>